<evidence type="ECO:0000256" key="1">
    <source>
        <dbReference type="SAM" id="MobiDB-lite"/>
    </source>
</evidence>
<feature type="region of interest" description="Disordered" evidence="1">
    <location>
        <begin position="1"/>
        <end position="20"/>
    </location>
</feature>
<proteinExistence type="predicted"/>
<organism evidence="2 3">
    <name type="scientific">Hyphodiscus hymeniophilus</name>
    <dbReference type="NCBI Taxonomy" id="353542"/>
    <lineage>
        <taxon>Eukaryota</taxon>
        <taxon>Fungi</taxon>
        <taxon>Dikarya</taxon>
        <taxon>Ascomycota</taxon>
        <taxon>Pezizomycotina</taxon>
        <taxon>Leotiomycetes</taxon>
        <taxon>Helotiales</taxon>
        <taxon>Hyphodiscaceae</taxon>
        <taxon>Hyphodiscus</taxon>
    </lineage>
</organism>
<dbReference type="InterPro" id="IPR022036">
    <property type="entry name" value="DUF3605"/>
</dbReference>
<dbReference type="AlphaFoldDB" id="A0A9P6VGM6"/>
<dbReference type="GO" id="GO:0006044">
    <property type="term" value="P:N-acetylglucosamine metabolic process"/>
    <property type="evidence" value="ECO:0007669"/>
    <property type="project" value="TreeGrafter"/>
</dbReference>
<dbReference type="Proteomes" id="UP000785200">
    <property type="component" value="Unassembled WGS sequence"/>
</dbReference>
<dbReference type="PANTHER" id="PTHR35020:SF2">
    <property type="entry name" value="N-ACETYLGLUCOSAMINE-INDUCED PROTEIN 1"/>
    <property type="match status" value="1"/>
</dbReference>
<gene>
    <name evidence="2" type="ORF">D0Z07_6710</name>
</gene>
<evidence type="ECO:0000313" key="2">
    <source>
        <dbReference type="EMBL" id="KAG0647651.1"/>
    </source>
</evidence>
<accession>A0A9P6VGM6</accession>
<reference evidence="2" key="1">
    <citation type="submission" date="2019-07" db="EMBL/GenBank/DDBJ databases">
        <title>Hyphodiscus hymeniophilus genome sequencing and assembly.</title>
        <authorList>
            <person name="Kramer G."/>
            <person name="Nodwell J."/>
        </authorList>
    </citation>
    <scope>NUCLEOTIDE SEQUENCE</scope>
    <source>
        <strain evidence="2">ATCC 34498</strain>
    </source>
</reference>
<keyword evidence="3" id="KW-1185">Reference proteome</keyword>
<name>A0A9P6VGM6_9HELO</name>
<dbReference type="EMBL" id="VNKQ01000012">
    <property type="protein sequence ID" value="KAG0647651.1"/>
    <property type="molecule type" value="Genomic_DNA"/>
</dbReference>
<comment type="caution">
    <text evidence="2">The sequence shown here is derived from an EMBL/GenBank/DDBJ whole genome shotgun (WGS) entry which is preliminary data.</text>
</comment>
<dbReference type="GO" id="GO:0005737">
    <property type="term" value="C:cytoplasm"/>
    <property type="evidence" value="ECO:0007669"/>
    <property type="project" value="TreeGrafter"/>
</dbReference>
<dbReference type="OrthoDB" id="498286at2759"/>
<dbReference type="PANTHER" id="PTHR35020">
    <property type="entry name" value="N-ACETYLGLUCOSAMINE-INDUCED PROTEIN 1"/>
    <property type="match status" value="1"/>
</dbReference>
<protein>
    <submittedName>
        <fullName evidence="2">N-acetylglucosamine-induced 1</fullName>
    </submittedName>
</protein>
<dbReference type="Pfam" id="PF12239">
    <property type="entry name" value="DUF3605"/>
    <property type="match status" value="1"/>
</dbReference>
<evidence type="ECO:0000313" key="3">
    <source>
        <dbReference type="Proteomes" id="UP000785200"/>
    </source>
</evidence>
<sequence>MKNKMSDQKSVDNEPKDIVKDAPFPLTDIDKWVLSQNDEDFHLHNWDDLKEIIATNKLETLKRRPSDLRRYMAWTHDTKAQYGSITNYIVQHKLPWASPPFAYNSSVPFEDASDFKTLVNDWPYGLSSDITHIVVWSKTPIPTDPETGDVTDDSRRIIREFVGKTFVKRLSGDENRVVWFKNWAQLQSVRALEHIHVLVRYATKEDLESWTGQKL</sequence>